<evidence type="ECO:0000313" key="1">
    <source>
        <dbReference type="EMBL" id="PAE06401.1"/>
    </source>
</evidence>
<gene>
    <name evidence="1" type="ORF">CHI12_16635</name>
</gene>
<dbReference type="AlphaFoldDB" id="A0A268H958"/>
<protein>
    <submittedName>
        <fullName evidence="1">Uncharacterized protein</fullName>
    </submittedName>
</protein>
<comment type="caution">
    <text evidence="1">The sequence shown here is derived from an EMBL/GenBank/DDBJ whole genome shotgun (WGS) entry which is preliminary data.</text>
</comment>
<name>A0A268H958_9BACI</name>
<accession>A0A268H958</accession>
<organism evidence="1 2">
    <name type="scientific">Terribacillus saccharophilus</name>
    <dbReference type="NCBI Taxonomy" id="361277"/>
    <lineage>
        <taxon>Bacteria</taxon>
        <taxon>Bacillati</taxon>
        <taxon>Bacillota</taxon>
        <taxon>Bacilli</taxon>
        <taxon>Bacillales</taxon>
        <taxon>Bacillaceae</taxon>
        <taxon>Terribacillus</taxon>
    </lineage>
</organism>
<reference evidence="1 2" key="1">
    <citation type="submission" date="2017-07" db="EMBL/GenBank/DDBJ databases">
        <title>Isolation and whole genome analysis of endospore-forming bacteria from heroin.</title>
        <authorList>
            <person name="Kalinowski J."/>
            <person name="Ahrens B."/>
            <person name="Al-Dilaimi A."/>
            <person name="Winkler A."/>
            <person name="Wibberg D."/>
            <person name="Schleenbecker U."/>
            <person name="Ruckert C."/>
            <person name="Wolfel R."/>
            <person name="Grass G."/>
        </authorList>
    </citation>
    <scope>NUCLEOTIDE SEQUENCE [LARGE SCALE GENOMIC DNA]</scope>
    <source>
        <strain evidence="1 2">7509</strain>
    </source>
</reference>
<sequence length="195" mass="23535">MNKDLRPNEAETLFLNLAYNGFYDIFEEVFNDTFWENDSYYRFAKVNNAFSIYAELLNYEPIKWVLEAIKLNRPPMEAELGKDLFKFIRNVFSHFPYFTSWDVVWVNKSVVNWNKKGQSIDRFLTRYSGKEDVKYRFWEEEKRKMTYLSINFPTEYNNDKIFLKDILSEKEGVKFSMILMKQIMDSQIVSTDDDK</sequence>
<proteinExistence type="predicted"/>
<evidence type="ECO:0000313" key="2">
    <source>
        <dbReference type="Proteomes" id="UP000216475"/>
    </source>
</evidence>
<dbReference type="EMBL" id="NPBH01000078">
    <property type="protein sequence ID" value="PAE06401.1"/>
    <property type="molecule type" value="Genomic_DNA"/>
</dbReference>
<dbReference type="RefSeq" id="WP_095272768.1">
    <property type="nucleotide sequence ID" value="NZ_NPBH01000078.1"/>
</dbReference>
<dbReference type="Proteomes" id="UP000216475">
    <property type="component" value="Unassembled WGS sequence"/>
</dbReference>